<dbReference type="SUPFAM" id="SSF81301">
    <property type="entry name" value="Nucleotidyltransferase"/>
    <property type="match status" value="1"/>
</dbReference>
<accession>A0ABY8X6M2</accession>
<dbReference type="Gene3D" id="3.30.460.10">
    <property type="entry name" value="Beta Polymerase, domain 2"/>
    <property type="match status" value="1"/>
</dbReference>
<dbReference type="RefSeq" id="WP_285748740.1">
    <property type="nucleotide sequence ID" value="NZ_CP127162.1"/>
</dbReference>
<name>A0ABY8X6M2_9BACL</name>
<dbReference type="Pfam" id="PF18765">
    <property type="entry name" value="Polbeta"/>
    <property type="match status" value="1"/>
</dbReference>
<dbReference type="InterPro" id="IPR041633">
    <property type="entry name" value="Polbeta"/>
</dbReference>
<dbReference type="EMBL" id="CP127162">
    <property type="protein sequence ID" value="WIV21197.1"/>
    <property type="molecule type" value="Genomic_DNA"/>
</dbReference>
<protein>
    <submittedName>
        <fullName evidence="2">Nucleotidyltransferase domain-containing protein</fullName>
        <ecNumber evidence="2">2.7.7.-</ecNumber>
    </submittedName>
</protein>
<dbReference type="EC" id="2.7.7.-" evidence="2"/>
<keyword evidence="2" id="KW-0548">Nucleotidyltransferase</keyword>
<dbReference type="InterPro" id="IPR043519">
    <property type="entry name" value="NT_sf"/>
</dbReference>
<dbReference type="CDD" id="cd05403">
    <property type="entry name" value="NT_KNTase_like"/>
    <property type="match status" value="1"/>
</dbReference>
<feature type="domain" description="Polymerase beta nucleotidyltransferase" evidence="1">
    <location>
        <begin position="8"/>
        <end position="65"/>
    </location>
</feature>
<dbReference type="Proteomes" id="UP001236415">
    <property type="component" value="Chromosome"/>
</dbReference>
<gene>
    <name evidence="2" type="ORF">QPK24_11225</name>
</gene>
<evidence type="ECO:0000259" key="1">
    <source>
        <dbReference type="Pfam" id="PF18765"/>
    </source>
</evidence>
<organism evidence="2 3">
    <name type="scientific">Paenibacillus polygoni</name>
    <dbReference type="NCBI Taxonomy" id="3050112"/>
    <lineage>
        <taxon>Bacteria</taxon>
        <taxon>Bacillati</taxon>
        <taxon>Bacillota</taxon>
        <taxon>Bacilli</taxon>
        <taxon>Bacillales</taxon>
        <taxon>Paenibacillaceae</taxon>
        <taxon>Paenibacillus</taxon>
    </lineage>
</organism>
<evidence type="ECO:0000313" key="2">
    <source>
        <dbReference type="EMBL" id="WIV21197.1"/>
    </source>
</evidence>
<keyword evidence="2" id="KW-0808">Transferase</keyword>
<keyword evidence="3" id="KW-1185">Reference proteome</keyword>
<evidence type="ECO:0000313" key="3">
    <source>
        <dbReference type="Proteomes" id="UP001236415"/>
    </source>
</evidence>
<reference evidence="2 3" key="1">
    <citation type="submission" date="2023-06" db="EMBL/GenBank/DDBJ databases">
        <title>Paenibacillus polygonum sp. nov., an endophytic bacterium, isolated from Polygonum lapathifolium L. in Nanji Wetland National Nature Reserve, South of Poyang Lake, Jiangxi Province, China.</title>
        <authorList>
            <person name="Yu Z."/>
        </authorList>
    </citation>
    <scope>NUCLEOTIDE SEQUENCE [LARGE SCALE GENOMIC DNA]</scope>
    <source>
        <strain evidence="2 3">C31</strain>
    </source>
</reference>
<dbReference type="GO" id="GO:0016779">
    <property type="term" value="F:nucleotidyltransferase activity"/>
    <property type="evidence" value="ECO:0007669"/>
    <property type="project" value="UniProtKB-KW"/>
</dbReference>
<sequence length="205" mass="24497">MKDKLFLEIKEYLISKYQCHTVILYGSYATESYDDESDVDLVCFYDEVENKNDNSFILNKQLDAWLYNTEELSHSEQFLHIREGILLMDERGLGRKLLGEIEQLYIKGPDPIKTDEVEFLKKWLDKMVNRSLRGDSEGNYRLHWLLKDSLEIYFKLQNRWYVGPKKSIQWLQEHDQRAYTLFSNALHRNASNKDIEILIDYIVKN</sequence>
<proteinExistence type="predicted"/>